<dbReference type="Pfam" id="PF00005">
    <property type="entry name" value="ABC_tran"/>
    <property type="match status" value="1"/>
</dbReference>
<evidence type="ECO:0000259" key="3">
    <source>
        <dbReference type="PROSITE" id="PS50893"/>
    </source>
</evidence>
<dbReference type="GO" id="GO:0005524">
    <property type="term" value="F:ATP binding"/>
    <property type="evidence" value="ECO:0007669"/>
    <property type="project" value="UniProtKB-KW"/>
</dbReference>
<reference evidence="4 5" key="1">
    <citation type="submission" date="2018-05" db="EMBL/GenBank/DDBJ databases">
        <title>Reference genomes for bee gut microbiota database.</title>
        <authorList>
            <person name="Ellegaard K.M."/>
        </authorList>
    </citation>
    <scope>NUCLEOTIDE SEQUENCE [LARGE SCALE GENOMIC DNA]</scope>
    <source>
        <strain evidence="4 5">ESL0284</strain>
    </source>
</reference>
<name>A0A318N7L4_9PROT</name>
<accession>A0A318N7L4</accession>
<keyword evidence="5" id="KW-1185">Reference proteome</keyword>
<evidence type="ECO:0000313" key="4">
    <source>
        <dbReference type="EMBL" id="PXZ01814.1"/>
    </source>
</evidence>
<dbReference type="SUPFAM" id="SSF52540">
    <property type="entry name" value="P-loop containing nucleoside triphosphate hydrolases"/>
    <property type="match status" value="1"/>
</dbReference>
<gene>
    <name evidence="4" type="ORF">DK869_02105</name>
</gene>
<dbReference type="GO" id="GO:0016887">
    <property type="term" value="F:ATP hydrolysis activity"/>
    <property type="evidence" value="ECO:0007669"/>
    <property type="project" value="InterPro"/>
</dbReference>
<dbReference type="GO" id="GO:0022857">
    <property type="term" value="F:transmembrane transporter activity"/>
    <property type="evidence" value="ECO:0007669"/>
    <property type="project" value="TreeGrafter"/>
</dbReference>
<dbReference type="GO" id="GO:0005886">
    <property type="term" value="C:plasma membrane"/>
    <property type="evidence" value="ECO:0007669"/>
    <property type="project" value="TreeGrafter"/>
</dbReference>
<dbReference type="InterPro" id="IPR027417">
    <property type="entry name" value="P-loop_NTPase"/>
</dbReference>
<keyword evidence="4" id="KW-0131">Cell cycle</keyword>
<dbReference type="Gene3D" id="3.40.50.300">
    <property type="entry name" value="P-loop containing nucleotide triphosphate hydrolases"/>
    <property type="match status" value="1"/>
</dbReference>
<dbReference type="InterPro" id="IPR015854">
    <property type="entry name" value="ABC_transpr_LolD-like"/>
</dbReference>
<keyword evidence="4" id="KW-0132">Cell division</keyword>
<evidence type="ECO:0000256" key="1">
    <source>
        <dbReference type="ARBA" id="ARBA00022741"/>
    </source>
</evidence>
<dbReference type="SMART" id="SM00382">
    <property type="entry name" value="AAA"/>
    <property type="match status" value="1"/>
</dbReference>
<dbReference type="InterPro" id="IPR003439">
    <property type="entry name" value="ABC_transporter-like_ATP-bd"/>
</dbReference>
<dbReference type="AlphaFoldDB" id="A0A318N7L4"/>
<comment type="caution">
    <text evidence="4">The sequence shown here is derived from an EMBL/GenBank/DDBJ whole genome shotgun (WGS) entry which is preliminary data.</text>
</comment>
<dbReference type="OrthoDB" id="9802264at2"/>
<organism evidence="4 5">
    <name type="scientific">Commensalibacter melissae</name>
    <dbReference type="NCBI Taxonomy" id="2070537"/>
    <lineage>
        <taxon>Bacteria</taxon>
        <taxon>Pseudomonadati</taxon>
        <taxon>Pseudomonadota</taxon>
        <taxon>Alphaproteobacteria</taxon>
        <taxon>Acetobacterales</taxon>
        <taxon>Acetobacteraceae</taxon>
    </lineage>
</organism>
<dbReference type="InterPro" id="IPR017871">
    <property type="entry name" value="ABC_transporter-like_CS"/>
</dbReference>
<sequence length="223" mass="25645">MIQLDKVSLYYRQDCPILSNVTLHIPQGSFCWLTGPSGIGKSTLLQMFHLEIMPNAGQLQILETNIHKNRRLTICHLKQRIGIIYQDFKLIPNLSIYNNIALPLRLQNTDESIVSRWTNRILQWMNLQNKAELYPRTLSGGEQQRVAIARAVIHRPDILLADEPTNALDEEQVLRLMDLFFDLNDLGCTIIIATHNDNLIHQFPAPRLKLNNGQIRIDDAFKT</sequence>
<protein>
    <submittedName>
        <fullName evidence="4">Cell division ATP-binding protein FtsE</fullName>
    </submittedName>
</protein>
<proteinExistence type="predicted"/>
<keyword evidence="1" id="KW-0547">Nucleotide-binding</keyword>
<dbReference type="PROSITE" id="PS50893">
    <property type="entry name" value="ABC_TRANSPORTER_2"/>
    <property type="match status" value="1"/>
</dbReference>
<dbReference type="RefSeq" id="WP_110438333.1">
    <property type="nucleotide sequence ID" value="NZ_CP046393.1"/>
</dbReference>
<dbReference type="PANTHER" id="PTHR24220">
    <property type="entry name" value="IMPORT ATP-BINDING PROTEIN"/>
    <property type="match status" value="1"/>
</dbReference>
<evidence type="ECO:0000256" key="2">
    <source>
        <dbReference type="ARBA" id="ARBA00022840"/>
    </source>
</evidence>
<evidence type="ECO:0000313" key="5">
    <source>
        <dbReference type="Proteomes" id="UP000247565"/>
    </source>
</evidence>
<dbReference type="InterPro" id="IPR003593">
    <property type="entry name" value="AAA+_ATPase"/>
</dbReference>
<dbReference type="PANTHER" id="PTHR24220:SF470">
    <property type="entry name" value="CELL DIVISION ATP-BINDING PROTEIN FTSE"/>
    <property type="match status" value="1"/>
</dbReference>
<dbReference type="Proteomes" id="UP000247565">
    <property type="component" value="Unassembled WGS sequence"/>
</dbReference>
<feature type="domain" description="ABC transporter" evidence="3">
    <location>
        <begin position="2"/>
        <end position="223"/>
    </location>
</feature>
<dbReference type="EMBL" id="QGLT01000001">
    <property type="protein sequence ID" value="PXZ01814.1"/>
    <property type="molecule type" value="Genomic_DNA"/>
</dbReference>
<keyword evidence="2 4" id="KW-0067">ATP-binding</keyword>
<dbReference type="GO" id="GO:0051301">
    <property type="term" value="P:cell division"/>
    <property type="evidence" value="ECO:0007669"/>
    <property type="project" value="UniProtKB-KW"/>
</dbReference>
<dbReference type="PROSITE" id="PS00211">
    <property type="entry name" value="ABC_TRANSPORTER_1"/>
    <property type="match status" value="1"/>
</dbReference>